<evidence type="ECO:0000256" key="4">
    <source>
        <dbReference type="ARBA" id="ARBA00023163"/>
    </source>
</evidence>
<dbReference type="Gene3D" id="1.10.1740.10">
    <property type="match status" value="1"/>
</dbReference>
<evidence type="ECO:0000259" key="5">
    <source>
        <dbReference type="Pfam" id="PF04542"/>
    </source>
</evidence>
<feature type="domain" description="RNA polymerase sigma factor 70 region 4 type 2" evidence="6">
    <location>
        <begin position="117"/>
        <end position="167"/>
    </location>
</feature>
<proteinExistence type="inferred from homology"/>
<evidence type="ECO:0000313" key="8">
    <source>
        <dbReference type="Proteomes" id="UP001493487"/>
    </source>
</evidence>
<dbReference type="Pfam" id="PF08281">
    <property type="entry name" value="Sigma70_r4_2"/>
    <property type="match status" value="1"/>
</dbReference>
<dbReference type="SUPFAM" id="SSF88946">
    <property type="entry name" value="Sigma2 domain of RNA polymerase sigma factors"/>
    <property type="match status" value="1"/>
</dbReference>
<evidence type="ECO:0000256" key="3">
    <source>
        <dbReference type="ARBA" id="ARBA00023082"/>
    </source>
</evidence>
<gene>
    <name evidence="7" type="ORF">QJS35_15500</name>
</gene>
<reference evidence="7 8" key="1">
    <citation type="journal article" date="2023" name="Genome Announc.">
        <title>Pan-Genome Analyses of the Genus Cohnella and Proposal of the Novel Species Cohnella silvisoli sp. nov., Isolated from Forest Soil.</title>
        <authorList>
            <person name="Wang C."/>
            <person name="Mao L."/>
            <person name="Bao G."/>
            <person name="Zhu H."/>
        </authorList>
    </citation>
    <scope>NUCLEOTIDE SEQUENCE [LARGE SCALE GENOMIC DNA]</scope>
    <source>
        <strain evidence="7 8">NL03-T5-1</strain>
    </source>
</reference>
<feature type="domain" description="RNA polymerase sigma-70 region 2" evidence="5">
    <location>
        <begin position="20"/>
        <end position="84"/>
    </location>
</feature>
<dbReference type="Proteomes" id="UP001493487">
    <property type="component" value="Unassembled WGS sequence"/>
</dbReference>
<dbReference type="InterPro" id="IPR014284">
    <property type="entry name" value="RNA_pol_sigma-70_dom"/>
</dbReference>
<dbReference type="InterPro" id="IPR039425">
    <property type="entry name" value="RNA_pol_sigma-70-like"/>
</dbReference>
<dbReference type="InterPro" id="IPR013324">
    <property type="entry name" value="RNA_pol_sigma_r3/r4-like"/>
</dbReference>
<evidence type="ECO:0000256" key="1">
    <source>
        <dbReference type="ARBA" id="ARBA00010641"/>
    </source>
</evidence>
<comment type="similarity">
    <text evidence="1">Belongs to the sigma-70 factor family. ECF subfamily.</text>
</comment>
<dbReference type="InterPro" id="IPR007627">
    <property type="entry name" value="RNA_pol_sigma70_r2"/>
</dbReference>
<dbReference type="PANTHER" id="PTHR43133">
    <property type="entry name" value="RNA POLYMERASE ECF-TYPE SIGMA FACTO"/>
    <property type="match status" value="1"/>
</dbReference>
<dbReference type="InterPro" id="IPR013325">
    <property type="entry name" value="RNA_pol_sigma_r2"/>
</dbReference>
<dbReference type="NCBIfam" id="TIGR02937">
    <property type="entry name" value="sigma70-ECF"/>
    <property type="match status" value="1"/>
</dbReference>
<dbReference type="Gene3D" id="1.10.10.10">
    <property type="entry name" value="Winged helix-like DNA-binding domain superfamily/Winged helix DNA-binding domain"/>
    <property type="match status" value="1"/>
</dbReference>
<dbReference type="CDD" id="cd06171">
    <property type="entry name" value="Sigma70_r4"/>
    <property type="match status" value="1"/>
</dbReference>
<evidence type="ECO:0000313" key="7">
    <source>
        <dbReference type="EMBL" id="MEQ4483800.1"/>
    </source>
</evidence>
<dbReference type="EMBL" id="JASKHM010000008">
    <property type="protein sequence ID" value="MEQ4483800.1"/>
    <property type="molecule type" value="Genomic_DNA"/>
</dbReference>
<comment type="caution">
    <text evidence="7">The sequence shown here is derived from an EMBL/GenBank/DDBJ whole genome shotgun (WGS) entry which is preliminary data.</text>
</comment>
<dbReference type="InterPro" id="IPR036388">
    <property type="entry name" value="WH-like_DNA-bd_sf"/>
</dbReference>
<dbReference type="InterPro" id="IPR013249">
    <property type="entry name" value="RNA_pol_sigma70_r4_t2"/>
</dbReference>
<keyword evidence="8" id="KW-1185">Reference proteome</keyword>
<accession>A0ABV1KUJ9</accession>
<sequence>MGTEYLKHVDSVVVSELAILMDQYGDDVWKYAYILTKDREQAKDIAQEVFIKAHYSIHTFRGQSSVKTWLLAITRNISLNYLSSSYFRRIMLFGNVKLKQSSESAEAAYLNKQSAAEVWSIILQLSGKLREVLVLDLEHDLSVQETAQLLNLPEGTVKSRLHRARKEVENRLKGWNNERS</sequence>
<keyword evidence="2" id="KW-0805">Transcription regulation</keyword>
<dbReference type="RefSeq" id="WP_232186035.1">
    <property type="nucleotide sequence ID" value="NZ_JAIOAP010000007.1"/>
</dbReference>
<dbReference type="SUPFAM" id="SSF88659">
    <property type="entry name" value="Sigma3 and sigma4 domains of RNA polymerase sigma factors"/>
    <property type="match status" value="1"/>
</dbReference>
<evidence type="ECO:0000256" key="2">
    <source>
        <dbReference type="ARBA" id="ARBA00023015"/>
    </source>
</evidence>
<keyword evidence="4" id="KW-0804">Transcription</keyword>
<dbReference type="PANTHER" id="PTHR43133:SF46">
    <property type="entry name" value="RNA POLYMERASE SIGMA-70 FACTOR ECF SUBFAMILY"/>
    <property type="match status" value="1"/>
</dbReference>
<evidence type="ECO:0000259" key="6">
    <source>
        <dbReference type="Pfam" id="PF08281"/>
    </source>
</evidence>
<name>A0ABV1KUJ9_9BACL</name>
<protein>
    <submittedName>
        <fullName evidence="7">Sigma-70 family RNA polymerase sigma factor</fullName>
    </submittedName>
</protein>
<keyword evidence="3" id="KW-0731">Sigma factor</keyword>
<organism evidence="7 8">
    <name type="scientific">Cohnella silvisoli</name>
    <dbReference type="NCBI Taxonomy" id="2873699"/>
    <lineage>
        <taxon>Bacteria</taxon>
        <taxon>Bacillati</taxon>
        <taxon>Bacillota</taxon>
        <taxon>Bacilli</taxon>
        <taxon>Bacillales</taxon>
        <taxon>Paenibacillaceae</taxon>
        <taxon>Cohnella</taxon>
    </lineage>
</organism>
<dbReference type="Pfam" id="PF04542">
    <property type="entry name" value="Sigma70_r2"/>
    <property type="match status" value="1"/>
</dbReference>